<dbReference type="Proteomes" id="UP000076632">
    <property type="component" value="Unassembled WGS sequence"/>
</dbReference>
<dbReference type="GeneID" id="28894642"/>
<evidence type="ECO:0000313" key="1">
    <source>
        <dbReference type="EMBL" id="KZF20560.1"/>
    </source>
</evidence>
<sequence>MLIALTGMNPLPCPRWVGSQLLLRNPRVRSMPLWPFPLCARRVEVPLTSYSVWPLAPRLVPARLNLKLLPVMVIAMTALAPIPLAAPARGFSIWNSTLMSAPSPLVLRLLPPDHPLRPRSALLLLLAALPSLLTLPALIPRPAPSPALTRHLDLPSRPAALRRTNTTSQVRRAIKTHAATCLPRTTTAVLSIPLPRWPSSLKMNVPRKRAGTIARLSPLPASSVKLPSTMKRRRKKTTVMIRVSRPSFLDVPIPSALSSRDTVSY</sequence>
<name>A0A165AIZ8_XYLHT</name>
<dbReference type="InParanoid" id="A0A165AIZ8"/>
<proteinExistence type="predicted"/>
<organism evidence="1 2">
    <name type="scientific">Xylona heveae (strain CBS 132557 / TC161)</name>
    <dbReference type="NCBI Taxonomy" id="1328760"/>
    <lineage>
        <taxon>Eukaryota</taxon>
        <taxon>Fungi</taxon>
        <taxon>Dikarya</taxon>
        <taxon>Ascomycota</taxon>
        <taxon>Pezizomycotina</taxon>
        <taxon>Xylonomycetes</taxon>
        <taxon>Xylonales</taxon>
        <taxon>Xylonaceae</taxon>
        <taxon>Xylona</taxon>
    </lineage>
</organism>
<evidence type="ECO:0000313" key="2">
    <source>
        <dbReference type="Proteomes" id="UP000076632"/>
    </source>
</evidence>
<gene>
    <name evidence="1" type="ORF">L228DRAFT_173885</name>
</gene>
<dbReference type="RefSeq" id="XP_018186115.1">
    <property type="nucleotide sequence ID" value="XM_018329505.1"/>
</dbReference>
<reference evidence="1 2" key="1">
    <citation type="journal article" date="2016" name="Fungal Biol.">
        <title>The genome of Xylona heveae provides a window into fungal endophytism.</title>
        <authorList>
            <person name="Gazis R."/>
            <person name="Kuo A."/>
            <person name="Riley R."/>
            <person name="LaButti K."/>
            <person name="Lipzen A."/>
            <person name="Lin J."/>
            <person name="Amirebrahimi M."/>
            <person name="Hesse C.N."/>
            <person name="Spatafora J.W."/>
            <person name="Henrissat B."/>
            <person name="Hainaut M."/>
            <person name="Grigoriev I.V."/>
            <person name="Hibbett D.S."/>
        </authorList>
    </citation>
    <scope>NUCLEOTIDE SEQUENCE [LARGE SCALE GENOMIC DNA]</scope>
    <source>
        <strain evidence="1 2">TC161</strain>
    </source>
</reference>
<dbReference type="AlphaFoldDB" id="A0A165AIZ8"/>
<protein>
    <submittedName>
        <fullName evidence="1">Uncharacterized protein</fullName>
    </submittedName>
</protein>
<accession>A0A165AIZ8</accession>
<keyword evidence="2" id="KW-1185">Reference proteome</keyword>
<dbReference type="EMBL" id="KV407462">
    <property type="protein sequence ID" value="KZF20560.1"/>
    <property type="molecule type" value="Genomic_DNA"/>
</dbReference>